<feature type="region of interest" description="Disordered" evidence="7">
    <location>
        <begin position="80"/>
        <end position="184"/>
    </location>
</feature>
<evidence type="ECO:0000256" key="3">
    <source>
        <dbReference type="ARBA" id="ARBA00023054"/>
    </source>
</evidence>
<feature type="compositionally biased region" description="Low complexity" evidence="7">
    <location>
        <begin position="325"/>
        <end position="334"/>
    </location>
</feature>
<feature type="compositionally biased region" description="Low complexity" evidence="7">
    <location>
        <begin position="170"/>
        <end position="179"/>
    </location>
</feature>
<keyword evidence="4" id="KW-0238">DNA-binding</keyword>
<feature type="domain" description="RWP-RK" evidence="8">
    <location>
        <begin position="199"/>
        <end position="305"/>
    </location>
</feature>
<dbReference type="PANTHER" id="PTHR46373:SF2">
    <property type="entry name" value="RWP-RK DOMAIN-CONTAINING PROTEIN"/>
    <property type="match status" value="1"/>
</dbReference>
<gene>
    <name evidence="9" type="ORF">C9374_007365</name>
</gene>
<protein>
    <recommendedName>
        <fullName evidence="8">RWP-RK domain-containing protein</fullName>
    </recommendedName>
</protein>
<keyword evidence="2" id="KW-0805">Transcription regulation</keyword>
<organism evidence="9 10">
    <name type="scientific">Naegleria lovaniensis</name>
    <name type="common">Amoeba</name>
    <dbReference type="NCBI Taxonomy" id="51637"/>
    <lineage>
        <taxon>Eukaryota</taxon>
        <taxon>Discoba</taxon>
        <taxon>Heterolobosea</taxon>
        <taxon>Tetramitia</taxon>
        <taxon>Eutetramitia</taxon>
        <taxon>Vahlkampfiidae</taxon>
        <taxon>Naegleria</taxon>
    </lineage>
</organism>
<evidence type="ECO:0000313" key="9">
    <source>
        <dbReference type="EMBL" id="KAG2379226.1"/>
    </source>
</evidence>
<dbReference type="PANTHER" id="PTHR46373">
    <property type="entry name" value="PROTEIN RKD4"/>
    <property type="match status" value="1"/>
</dbReference>
<comment type="caution">
    <text evidence="9">The sequence shown here is derived from an EMBL/GenBank/DDBJ whole genome shotgun (WGS) entry which is preliminary data.</text>
</comment>
<accession>A0AA88KIH6</accession>
<evidence type="ECO:0000259" key="8">
    <source>
        <dbReference type="PROSITE" id="PS51519"/>
    </source>
</evidence>
<feature type="region of interest" description="Disordered" evidence="7">
    <location>
        <begin position="549"/>
        <end position="571"/>
    </location>
</feature>
<keyword evidence="5" id="KW-0804">Transcription</keyword>
<feature type="region of interest" description="Disordered" evidence="7">
    <location>
        <begin position="282"/>
        <end position="338"/>
    </location>
</feature>
<sequence length="626" mass="69446">MPKETSNNHSKSHAHSHSNSLVRSSNSSNHSSSSRDMNEFKPSNVIMDTLSTTLNSQSQHESCRMHSNINNNNTHTVIQVSSMPSSSSSIRCNNMSSPHSPPKTYSGGSVVAASSSHAGDVDGQHMRSNNNNSSSNSITNHMHHPQQQHDTTTSTWSSLSPPLQHVNPHTTTTTTTSGGKTKKKINTKKSSAIKFQIENPSDPNYKSITQKSNYKEITLEEMSQYFHLPQTQAAELLGVSLSTLKVSCFSQDLIEMTHCCVLKQQRRFYSFGIGRWPSYENNNNNNQTVSQNNNHNALTCNTNNNNNTGRGTSSISPPFQPSTPPSHSSHPSTPCIGNAQHAQHENILHSSHVQRPNIPNDDSRDSFYYNINNNHAAFHSSASNLASLRNFTSPPNPVLSNSSSVGTSIPQRSNLNRTMISLQQQPTHSSQPHFPSTAAVHSHHLRASIPPSSMTTPYDSTRSCPSILENSSMSSSQAFLGSSQNNQRISRSTPSSTQLTEQIISYSTDNLNTNTQNGLIGNYHAISQYSTQPNEHQDLQIRPIRSKFNDHSDALPPINPIGSSNNKQQLQGNSQSYRYHPYQRVQSPQQQPSLITNEQFIQQTNLSDMRNVSSSYQHEQRHYHQY</sequence>
<dbReference type="GO" id="GO:0003677">
    <property type="term" value="F:DNA binding"/>
    <property type="evidence" value="ECO:0007669"/>
    <property type="project" value="UniProtKB-KW"/>
</dbReference>
<evidence type="ECO:0000256" key="2">
    <source>
        <dbReference type="ARBA" id="ARBA00023015"/>
    </source>
</evidence>
<dbReference type="PROSITE" id="PS51519">
    <property type="entry name" value="RWP_RK"/>
    <property type="match status" value="1"/>
</dbReference>
<evidence type="ECO:0000256" key="5">
    <source>
        <dbReference type="ARBA" id="ARBA00023163"/>
    </source>
</evidence>
<feature type="compositionally biased region" description="Low complexity" evidence="7">
    <location>
        <begin position="81"/>
        <end position="98"/>
    </location>
</feature>
<evidence type="ECO:0000256" key="6">
    <source>
        <dbReference type="ARBA" id="ARBA00023242"/>
    </source>
</evidence>
<feature type="compositionally biased region" description="Low complexity" evidence="7">
    <location>
        <begin position="151"/>
        <end position="163"/>
    </location>
</feature>
<feature type="region of interest" description="Disordered" evidence="7">
    <location>
        <begin position="1"/>
        <end position="41"/>
    </location>
</feature>
<reference evidence="9 10" key="1">
    <citation type="journal article" date="2018" name="BMC Genomics">
        <title>The genome of Naegleria lovaniensis, the basis for a comparative approach to unravel pathogenicity factors of the human pathogenic amoeba N. fowleri.</title>
        <authorList>
            <person name="Liechti N."/>
            <person name="Schurch N."/>
            <person name="Bruggmann R."/>
            <person name="Wittwer M."/>
        </authorList>
    </citation>
    <scope>NUCLEOTIDE SEQUENCE [LARGE SCALE GENOMIC DNA]</scope>
    <source>
        <strain evidence="9 10">ATCC 30569</strain>
    </source>
</reference>
<feature type="region of interest" description="Disordered" evidence="7">
    <location>
        <begin position="475"/>
        <end position="496"/>
    </location>
</feature>
<evidence type="ECO:0000256" key="7">
    <source>
        <dbReference type="SAM" id="MobiDB-lite"/>
    </source>
</evidence>
<proteinExistence type="predicted"/>
<keyword evidence="6" id="KW-0539">Nucleus</keyword>
<evidence type="ECO:0000256" key="4">
    <source>
        <dbReference type="ARBA" id="ARBA00023125"/>
    </source>
</evidence>
<evidence type="ECO:0000313" key="10">
    <source>
        <dbReference type="Proteomes" id="UP000816034"/>
    </source>
</evidence>
<evidence type="ECO:0000256" key="1">
    <source>
        <dbReference type="ARBA" id="ARBA00004049"/>
    </source>
</evidence>
<dbReference type="GO" id="GO:0003700">
    <property type="term" value="F:DNA-binding transcription factor activity"/>
    <property type="evidence" value="ECO:0007669"/>
    <property type="project" value="InterPro"/>
</dbReference>
<dbReference type="Proteomes" id="UP000816034">
    <property type="component" value="Unassembled WGS sequence"/>
</dbReference>
<dbReference type="Pfam" id="PF02042">
    <property type="entry name" value="RWP-RK"/>
    <property type="match status" value="1"/>
</dbReference>
<feature type="compositionally biased region" description="Low complexity" evidence="7">
    <location>
        <begin position="128"/>
        <end position="137"/>
    </location>
</feature>
<dbReference type="GeneID" id="68099819"/>
<feature type="compositionally biased region" description="Low complexity" evidence="7">
    <location>
        <begin position="282"/>
        <end position="317"/>
    </location>
</feature>
<name>A0AA88KIH6_NAELO</name>
<dbReference type="InterPro" id="IPR003035">
    <property type="entry name" value="RWP-RK_dom"/>
</dbReference>
<feature type="compositionally biased region" description="Low complexity" evidence="7">
    <location>
        <begin position="17"/>
        <end position="34"/>
    </location>
</feature>
<dbReference type="RefSeq" id="XP_044546488.1">
    <property type="nucleotide sequence ID" value="XM_044697322.1"/>
</dbReference>
<feature type="compositionally biased region" description="Polar residues" evidence="7">
    <location>
        <begin position="561"/>
        <end position="571"/>
    </location>
</feature>
<keyword evidence="10" id="KW-1185">Reference proteome</keyword>
<feature type="compositionally biased region" description="Low complexity" evidence="7">
    <location>
        <begin position="106"/>
        <end position="118"/>
    </location>
</feature>
<keyword evidence="3" id="KW-0175">Coiled coil</keyword>
<dbReference type="InterPro" id="IPR044607">
    <property type="entry name" value="RKD-like"/>
</dbReference>
<comment type="function">
    <text evidence="1">Putative transcription factor.</text>
</comment>
<dbReference type="EMBL" id="PYSW02000029">
    <property type="protein sequence ID" value="KAG2379226.1"/>
    <property type="molecule type" value="Genomic_DNA"/>
</dbReference>
<dbReference type="AlphaFoldDB" id="A0AA88KIH6"/>